<dbReference type="InterPro" id="IPR035093">
    <property type="entry name" value="RelE/ParE_toxin_dom_sf"/>
</dbReference>
<keyword evidence="3" id="KW-1185">Reference proteome</keyword>
<dbReference type="Proteomes" id="UP000483379">
    <property type="component" value="Unassembled WGS sequence"/>
</dbReference>
<dbReference type="InterPro" id="IPR007712">
    <property type="entry name" value="RelE/ParE_toxin"/>
</dbReference>
<accession>A0A6M0JYD3</accession>
<comment type="caution">
    <text evidence="2">The sequence shown here is derived from an EMBL/GenBank/DDBJ whole genome shotgun (WGS) entry which is preliminary data.</text>
</comment>
<dbReference type="Gene3D" id="3.30.2310.20">
    <property type="entry name" value="RelE-like"/>
    <property type="match status" value="1"/>
</dbReference>
<name>A0A6M0JYD3_9GAMM</name>
<protein>
    <submittedName>
        <fullName evidence="2">Type II toxin-antitoxin system RelE/ParE family toxin</fullName>
    </submittedName>
</protein>
<proteinExistence type="predicted"/>
<gene>
    <name evidence="2" type="ORF">G3446_09040</name>
</gene>
<organism evidence="2 3">
    <name type="scientific">Thiorhodococcus minor</name>
    <dbReference type="NCBI Taxonomy" id="57489"/>
    <lineage>
        <taxon>Bacteria</taxon>
        <taxon>Pseudomonadati</taxon>
        <taxon>Pseudomonadota</taxon>
        <taxon>Gammaproteobacteria</taxon>
        <taxon>Chromatiales</taxon>
        <taxon>Chromatiaceae</taxon>
        <taxon>Thiorhodococcus</taxon>
    </lineage>
</organism>
<reference evidence="2 3" key="1">
    <citation type="submission" date="2020-02" db="EMBL/GenBank/DDBJ databases">
        <title>Genome sequences of Thiorhodococcus mannitoliphagus and Thiorhodococcus minor, purple sulfur photosynthetic bacteria in the gammaproteobacterial family, Chromatiaceae.</title>
        <authorList>
            <person name="Aviles F.A."/>
            <person name="Meyer T.E."/>
            <person name="Kyndt J.A."/>
        </authorList>
    </citation>
    <scope>NUCLEOTIDE SEQUENCE [LARGE SCALE GENOMIC DNA]</scope>
    <source>
        <strain evidence="2 3">DSM 11518</strain>
    </source>
</reference>
<dbReference type="Pfam" id="PF05016">
    <property type="entry name" value="ParE_toxin"/>
    <property type="match status" value="1"/>
</dbReference>
<keyword evidence="1" id="KW-1277">Toxin-antitoxin system</keyword>
<evidence type="ECO:0000313" key="2">
    <source>
        <dbReference type="EMBL" id="NEV62031.1"/>
    </source>
</evidence>
<dbReference type="RefSeq" id="WP_164452505.1">
    <property type="nucleotide sequence ID" value="NZ_JAAIJQ010000021.1"/>
</dbReference>
<evidence type="ECO:0000313" key="3">
    <source>
        <dbReference type="Proteomes" id="UP000483379"/>
    </source>
</evidence>
<evidence type="ECO:0000256" key="1">
    <source>
        <dbReference type="ARBA" id="ARBA00022649"/>
    </source>
</evidence>
<dbReference type="AlphaFoldDB" id="A0A6M0JYD3"/>
<sequence length="96" mass="10624">MAGELIWSRTALDDIEAIAAWIARDSNIHACALVERMLESGEALLQTPSTARLLLELDGTRIFAQPAGAFHLIYERQGEDFHVLAIIHGDPVEQSR</sequence>
<dbReference type="EMBL" id="JAAIJQ010000021">
    <property type="protein sequence ID" value="NEV62031.1"/>
    <property type="molecule type" value="Genomic_DNA"/>
</dbReference>